<feature type="compositionally biased region" description="Basic and acidic residues" evidence="1">
    <location>
        <begin position="1"/>
        <end position="14"/>
    </location>
</feature>
<organism evidence="2 3">
    <name type="scientific">Nadsonia fulvescens var. elongata DSM 6958</name>
    <dbReference type="NCBI Taxonomy" id="857566"/>
    <lineage>
        <taxon>Eukaryota</taxon>
        <taxon>Fungi</taxon>
        <taxon>Dikarya</taxon>
        <taxon>Ascomycota</taxon>
        <taxon>Saccharomycotina</taxon>
        <taxon>Dipodascomycetes</taxon>
        <taxon>Dipodascales</taxon>
        <taxon>Dipodascales incertae sedis</taxon>
        <taxon>Nadsonia</taxon>
    </lineage>
</organism>
<accession>A0A1E3PKV0</accession>
<sequence length="258" mass="28906">MKEKRKYNEFEDKSYNSGDTSLSSTIKLAPAYPASLSSPFYDNEDNYDYVYNREIPNTSRNPIVASDRFGNFHSRRSNDSLNLNGRRVLHPKRTGKSRRLDQSIDNSYTHNHSIDNDNNESAHRPKKAPQILVPSFANATRCQSCMRRPNLWSSESVENNACEAVGNDFPYPQGSSGLVSQVNQAPANNQNSGNLSRLWKCNLCSRDTCSNCLKMCDGCDTICCSNCVIDIGVNSDGGHVCSICMQQQSNSDSYWINQ</sequence>
<reference evidence="2 3" key="1">
    <citation type="journal article" date="2016" name="Proc. Natl. Acad. Sci. U.S.A.">
        <title>Comparative genomics of biotechnologically important yeasts.</title>
        <authorList>
            <person name="Riley R."/>
            <person name="Haridas S."/>
            <person name="Wolfe K.H."/>
            <person name="Lopes M.R."/>
            <person name="Hittinger C.T."/>
            <person name="Goeker M."/>
            <person name="Salamov A.A."/>
            <person name="Wisecaver J.H."/>
            <person name="Long T.M."/>
            <person name="Calvey C.H."/>
            <person name="Aerts A.L."/>
            <person name="Barry K.W."/>
            <person name="Choi C."/>
            <person name="Clum A."/>
            <person name="Coughlan A.Y."/>
            <person name="Deshpande S."/>
            <person name="Douglass A.P."/>
            <person name="Hanson S.J."/>
            <person name="Klenk H.-P."/>
            <person name="LaButti K.M."/>
            <person name="Lapidus A."/>
            <person name="Lindquist E.A."/>
            <person name="Lipzen A.M."/>
            <person name="Meier-Kolthoff J.P."/>
            <person name="Ohm R.A."/>
            <person name="Otillar R.P."/>
            <person name="Pangilinan J.L."/>
            <person name="Peng Y."/>
            <person name="Rokas A."/>
            <person name="Rosa C.A."/>
            <person name="Scheuner C."/>
            <person name="Sibirny A.A."/>
            <person name="Slot J.C."/>
            <person name="Stielow J.B."/>
            <person name="Sun H."/>
            <person name="Kurtzman C.P."/>
            <person name="Blackwell M."/>
            <person name="Grigoriev I.V."/>
            <person name="Jeffries T.W."/>
        </authorList>
    </citation>
    <scope>NUCLEOTIDE SEQUENCE [LARGE SCALE GENOMIC DNA]</scope>
    <source>
        <strain evidence="2 3">DSM 6958</strain>
    </source>
</reference>
<proteinExistence type="predicted"/>
<feature type="compositionally biased region" description="Basic and acidic residues" evidence="1">
    <location>
        <begin position="112"/>
        <end position="123"/>
    </location>
</feature>
<dbReference type="EMBL" id="KV454409">
    <property type="protein sequence ID" value="ODQ66059.1"/>
    <property type="molecule type" value="Genomic_DNA"/>
</dbReference>
<evidence type="ECO:0000313" key="3">
    <source>
        <dbReference type="Proteomes" id="UP000095009"/>
    </source>
</evidence>
<name>A0A1E3PKV0_9ASCO</name>
<feature type="region of interest" description="Disordered" evidence="1">
    <location>
        <begin position="1"/>
        <end position="23"/>
    </location>
</feature>
<protein>
    <submittedName>
        <fullName evidence="2">Uncharacterized protein</fullName>
    </submittedName>
</protein>
<dbReference type="Proteomes" id="UP000095009">
    <property type="component" value="Unassembled WGS sequence"/>
</dbReference>
<feature type="region of interest" description="Disordered" evidence="1">
    <location>
        <begin position="90"/>
        <end position="126"/>
    </location>
</feature>
<keyword evidence="3" id="KW-1185">Reference proteome</keyword>
<gene>
    <name evidence="2" type="ORF">NADFUDRAFT_46602</name>
</gene>
<evidence type="ECO:0000313" key="2">
    <source>
        <dbReference type="EMBL" id="ODQ66059.1"/>
    </source>
</evidence>
<dbReference type="AlphaFoldDB" id="A0A1E3PKV0"/>
<evidence type="ECO:0000256" key="1">
    <source>
        <dbReference type="SAM" id="MobiDB-lite"/>
    </source>
</evidence>